<gene>
    <name evidence="1" type="ORF">ACPOL_4699</name>
</gene>
<evidence type="ECO:0000313" key="1">
    <source>
        <dbReference type="EMBL" id="AXC13967.1"/>
    </source>
</evidence>
<accession>A0A2Z5G5A6</accession>
<reference evidence="1 2" key="1">
    <citation type="journal article" date="2018" name="Front. Microbiol.">
        <title>Hydrolytic Capabilities as a Key to Environmental Success: Chitinolytic and Cellulolytic Acidobacteria From Acidic Sub-arctic Soils and Boreal Peatlands.</title>
        <authorList>
            <person name="Belova S.E."/>
            <person name="Ravin N.V."/>
            <person name="Pankratov T.A."/>
            <person name="Rakitin A.L."/>
            <person name="Ivanova A.A."/>
            <person name="Beletsky A.V."/>
            <person name="Mardanov A.V."/>
            <person name="Sinninghe Damste J.S."/>
            <person name="Dedysh S.N."/>
        </authorList>
    </citation>
    <scope>NUCLEOTIDE SEQUENCE [LARGE SCALE GENOMIC DNA]</scope>
    <source>
        <strain evidence="1 2">SBC82</strain>
    </source>
</reference>
<dbReference type="AlphaFoldDB" id="A0A2Z5G5A6"/>
<organism evidence="1 2">
    <name type="scientific">Acidisarcina polymorpha</name>
    <dbReference type="NCBI Taxonomy" id="2211140"/>
    <lineage>
        <taxon>Bacteria</taxon>
        <taxon>Pseudomonadati</taxon>
        <taxon>Acidobacteriota</taxon>
        <taxon>Terriglobia</taxon>
        <taxon>Terriglobales</taxon>
        <taxon>Acidobacteriaceae</taxon>
        <taxon>Acidisarcina</taxon>
    </lineage>
</organism>
<dbReference type="RefSeq" id="WP_114208846.1">
    <property type="nucleotide sequence ID" value="NZ_CP030840.1"/>
</dbReference>
<evidence type="ECO:0000313" key="2">
    <source>
        <dbReference type="Proteomes" id="UP000253606"/>
    </source>
</evidence>
<sequence length="132" mass="14786">MSCTTSPDDLDLGTRLRRSRGRSGRVFSVNSKLTEPELRLLESAAAHNGKAVSEWAREILIEAAQRSGPDVVLVELVATRMLLVNMLKMIGQTRALPEAEYTKIHTEVQKVKRKIARELAEQTERLNSTKES</sequence>
<dbReference type="EMBL" id="CP030840">
    <property type="protein sequence ID" value="AXC13967.1"/>
    <property type="molecule type" value="Genomic_DNA"/>
</dbReference>
<dbReference type="Proteomes" id="UP000253606">
    <property type="component" value="Chromosome"/>
</dbReference>
<dbReference type="OrthoDB" id="118071at2"/>
<name>A0A2Z5G5A6_9BACT</name>
<proteinExistence type="predicted"/>
<protein>
    <submittedName>
        <fullName evidence="1">Uncharacterized protein</fullName>
    </submittedName>
</protein>
<keyword evidence="2" id="KW-1185">Reference proteome</keyword>
<dbReference type="KEGG" id="abas:ACPOL_4699"/>